<proteinExistence type="predicted"/>
<dbReference type="AlphaFoldDB" id="A0A6A5H8Y1"/>
<reference evidence="2 3" key="1">
    <citation type="submission" date="2019-12" db="EMBL/GenBank/DDBJ databases">
        <title>Chromosome-level assembly of the Caenorhabditis remanei genome.</title>
        <authorList>
            <person name="Teterina A.A."/>
            <person name="Willis J.H."/>
            <person name="Phillips P.C."/>
        </authorList>
    </citation>
    <scope>NUCLEOTIDE SEQUENCE [LARGE SCALE GENOMIC DNA]</scope>
    <source>
        <strain evidence="2 3">PX506</strain>
        <tissue evidence="2">Whole organism</tissue>
    </source>
</reference>
<dbReference type="RefSeq" id="XP_053587828.1">
    <property type="nucleotide sequence ID" value="XM_053728251.1"/>
</dbReference>
<dbReference type="GeneID" id="9802397"/>
<comment type="caution">
    <text evidence="2">The sequence shown here is derived from an EMBL/GenBank/DDBJ whole genome shotgun (WGS) entry which is preliminary data.</text>
</comment>
<dbReference type="Proteomes" id="UP000483820">
    <property type="component" value="Chromosome III"/>
</dbReference>
<feature type="region of interest" description="Disordered" evidence="1">
    <location>
        <begin position="179"/>
        <end position="205"/>
    </location>
</feature>
<evidence type="ECO:0008006" key="4">
    <source>
        <dbReference type="Google" id="ProtNLM"/>
    </source>
</evidence>
<protein>
    <recommendedName>
        <fullName evidence="4">Retrotransposon gag domain-containing protein</fullName>
    </recommendedName>
</protein>
<dbReference type="EMBL" id="WUAV01000003">
    <property type="protein sequence ID" value="KAF1762883.1"/>
    <property type="molecule type" value="Genomic_DNA"/>
</dbReference>
<dbReference type="KEGG" id="crq:GCK72_011147"/>
<sequence length="205" mass="23110">MDKYSTWNKLVESLTQAFEVPGDRELATVKQGTLSINEFARKLRTIGDYAYESVPANVREGLLVNHFIHHTNRYIRNKLLQIDSTPKTLEEIIRTAERLQRLLELEEDKDGEELIAAIIWSPSSSLPARNLPTSSPKSTQPVHPLVETPKATGTLLWFTATLRKQYDFVLGQNQESSLLLEKPSSPKEEKPSLRTSQNTKIGIGG</sequence>
<evidence type="ECO:0000313" key="3">
    <source>
        <dbReference type="Proteomes" id="UP000483820"/>
    </source>
</evidence>
<gene>
    <name evidence="2" type="ORF">GCK72_011147</name>
</gene>
<dbReference type="CTD" id="9802397"/>
<name>A0A6A5H8Y1_CAERE</name>
<organism evidence="2 3">
    <name type="scientific">Caenorhabditis remanei</name>
    <name type="common">Caenorhabditis vulgaris</name>
    <dbReference type="NCBI Taxonomy" id="31234"/>
    <lineage>
        <taxon>Eukaryota</taxon>
        <taxon>Metazoa</taxon>
        <taxon>Ecdysozoa</taxon>
        <taxon>Nematoda</taxon>
        <taxon>Chromadorea</taxon>
        <taxon>Rhabditida</taxon>
        <taxon>Rhabditina</taxon>
        <taxon>Rhabditomorpha</taxon>
        <taxon>Rhabditoidea</taxon>
        <taxon>Rhabditidae</taxon>
        <taxon>Peloderinae</taxon>
        <taxon>Caenorhabditis</taxon>
    </lineage>
</organism>
<evidence type="ECO:0000256" key="1">
    <source>
        <dbReference type="SAM" id="MobiDB-lite"/>
    </source>
</evidence>
<feature type="compositionally biased region" description="Polar residues" evidence="1">
    <location>
        <begin position="194"/>
        <end position="205"/>
    </location>
</feature>
<accession>A0A6A5H8Y1</accession>
<evidence type="ECO:0000313" key="2">
    <source>
        <dbReference type="EMBL" id="KAF1762883.1"/>
    </source>
</evidence>